<comment type="caution">
    <text evidence="2">The sequence shown here is derived from an EMBL/GenBank/DDBJ whole genome shotgun (WGS) entry which is preliminary data.</text>
</comment>
<gene>
    <name evidence="2" type="ORF">BE21_43670</name>
</gene>
<name>A0A150TJS7_SORCE</name>
<evidence type="ECO:0000313" key="2">
    <source>
        <dbReference type="EMBL" id="KYG04962.1"/>
    </source>
</evidence>
<feature type="compositionally biased region" description="Acidic residues" evidence="1">
    <location>
        <begin position="270"/>
        <end position="299"/>
    </location>
</feature>
<dbReference type="Proteomes" id="UP000075502">
    <property type="component" value="Unassembled WGS sequence"/>
</dbReference>
<accession>A0A150TJS7</accession>
<proteinExistence type="predicted"/>
<sequence length="299" mass="33092">MAKPTNRPEKAPPARAAGEERALSYQALYKHYQPIGAELRAEEVQVCRADPRLVLVNVRRGVAAVLGSKEQVQAVREQLPKIPMKQVQELPDMARALLFASREALPRVASPKEIEKALLEISGPREELLTQAELFARRGLLDRERVAQIRAGSGKYDAARDGMELAALFTAHAEALKGLHPFTREEIEELGRTSEWLLENLTPTGARAEAKKREKGPAEDARDRLWTLIVQRYAHVRKIGYYFHGDDFEQITPRLLSRAQGAKAAAGAEDAIDEELEPIEGDPEPIEGEGEEGGDGVTP</sequence>
<evidence type="ECO:0000313" key="3">
    <source>
        <dbReference type="Proteomes" id="UP000075502"/>
    </source>
</evidence>
<dbReference type="AlphaFoldDB" id="A0A150TJS7"/>
<feature type="region of interest" description="Disordered" evidence="1">
    <location>
        <begin position="262"/>
        <end position="299"/>
    </location>
</feature>
<reference evidence="2 3" key="1">
    <citation type="submission" date="2014-02" db="EMBL/GenBank/DDBJ databases">
        <title>The small core and large imbalanced accessory genome model reveals a collaborative survival strategy of Sorangium cellulosum strains in nature.</title>
        <authorList>
            <person name="Han K."/>
            <person name="Peng R."/>
            <person name="Blom J."/>
            <person name="Li Y.-Z."/>
        </authorList>
    </citation>
    <scope>NUCLEOTIDE SEQUENCE [LARGE SCALE GENOMIC DNA]</scope>
    <source>
        <strain evidence="2 3">So0007-03</strain>
    </source>
</reference>
<protein>
    <submittedName>
        <fullName evidence="2">Uncharacterized protein</fullName>
    </submittedName>
</protein>
<evidence type="ECO:0000256" key="1">
    <source>
        <dbReference type="SAM" id="MobiDB-lite"/>
    </source>
</evidence>
<organism evidence="2 3">
    <name type="scientific">Sorangium cellulosum</name>
    <name type="common">Polyangium cellulosum</name>
    <dbReference type="NCBI Taxonomy" id="56"/>
    <lineage>
        <taxon>Bacteria</taxon>
        <taxon>Pseudomonadati</taxon>
        <taxon>Myxococcota</taxon>
        <taxon>Polyangia</taxon>
        <taxon>Polyangiales</taxon>
        <taxon>Polyangiaceae</taxon>
        <taxon>Sorangium</taxon>
    </lineage>
</organism>
<dbReference type="EMBL" id="JEME01002222">
    <property type="protein sequence ID" value="KYG04962.1"/>
    <property type="molecule type" value="Genomic_DNA"/>
</dbReference>